<dbReference type="Gene3D" id="3.30.730.10">
    <property type="entry name" value="AP2/ERF domain"/>
    <property type="match status" value="1"/>
</dbReference>
<dbReference type="FunFam" id="1.25.40.10:FF:000184">
    <property type="entry name" value="Pentatricopeptide repeat-containing protein, chloroplastic"/>
    <property type="match status" value="1"/>
</dbReference>
<dbReference type="Pfam" id="PF12854">
    <property type="entry name" value="PPR_1"/>
    <property type="match status" value="1"/>
</dbReference>
<feature type="repeat" description="PPR" evidence="7">
    <location>
        <begin position="317"/>
        <end position="351"/>
    </location>
</feature>
<dbReference type="EMBL" id="BKCP01010514">
    <property type="protein sequence ID" value="GER53110.1"/>
    <property type="molecule type" value="Genomic_DNA"/>
</dbReference>
<dbReference type="InterPro" id="IPR016177">
    <property type="entry name" value="DNA-bd_dom_sf"/>
</dbReference>
<comment type="subcellular location">
    <subcellularLocation>
        <location evidence="1">Nucleus</location>
    </subcellularLocation>
</comment>
<protein>
    <submittedName>
        <fullName evidence="9">Pentatricopeptide repeat-containing protein</fullName>
    </submittedName>
</protein>
<keyword evidence="4" id="KW-0238">DNA-binding</keyword>
<organism evidence="9 10">
    <name type="scientific">Striga asiatica</name>
    <name type="common">Asiatic witchweed</name>
    <name type="synonym">Buchnera asiatica</name>
    <dbReference type="NCBI Taxonomy" id="4170"/>
    <lineage>
        <taxon>Eukaryota</taxon>
        <taxon>Viridiplantae</taxon>
        <taxon>Streptophyta</taxon>
        <taxon>Embryophyta</taxon>
        <taxon>Tracheophyta</taxon>
        <taxon>Spermatophyta</taxon>
        <taxon>Magnoliopsida</taxon>
        <taxon>eudicotyledons</taxon>
        <taxon>Gunneridae</taxon>
        <taxon>Pentapetalae</taxon>
        <taxon>asterids</taxon>
        <taxon>lamiids</taxon>
        <taxon>Lamiales</taxon>
        <taxon>Orobanchaceae</taxon>
        <taxon>Buchnereae</taxon>
        <taxon>Striga</taxon>
    </lineage>
</organism>
<dbReference type="InterPro" id="IPR002885">
    <property type="entry name" value="PPR_rpt"/>
</dbReference>
<dbReference type="AlphaFoldDB" id="A0A5A7R746"/>
<gene>
    <name evidence="9" type="ORF">STAS_30602</name>
</gene>
<dbReference type="InterPro" id="IPR001471">
    <property type="entry name" value="AP2/ERF_dom"/>
</dbReference>
<keyword evidence="3" id="KW-0805">Transcription regulation</keyword>
<evidence type="ECO:0000256" key="2">
    <source>
        <dbReference type="ARBA" id="ARBA00022737"/>
    </source>
</evidence>
<dbReference type="Proteomes" id="UP000325081">
    <property type="component" value="Unassembled WGS sequence"/>
</dbReference>
<dbReference type="FunFam" id="1.25.40.10:FF:000348">
    <property type="entry name" value="Pentatricopeptide repeat-containing protein chloroplastic"/>
    <property type="match status" value="1"/>
</dbReference>
<dbReference type="GO" id="GO:0005634">
    <property type="term" value="C:nucleus"/>
    <property type="evidence" value="ECO:0007669"/>
    <property type="project" value="UniProtKB-SubCell"/>
</dbReference>
<evidence type="ECO:0000256" key="1">
    <source>
        <dbReference type="ARBA" id="ARBA00004123"/>
    </source>
</evidence>
<dbReference type="InterPro" id="IPR036955">
    <property type="entry name" value="AP2/ERF_dom_sf"/>
</dbReference>
<accession>A0A5A7R746</accession>
<dbReference type="PROSITE" id="PS51375">
    <property type="entry name" value="PPR"/>
    <property type="match status" value="4"/>
</dbReference>
<dbReference type="GO" id="GO:0009451">
    <property type="term" value="P:RNA modification"/>
    <property type="evidence" value="ECO:0007669"/>
    <property type="project" value="InterPro"/>
</dbReference>
<evidence type="ECO:0000256" key="3">
    <source>
        <dbReference type="ARBA" id="ARBA00023015"/>
    </source>
</evidence>
<keyword evidence="10" id="KW-1185">Reference proteome</keyword>
<evidence type="ECO:0000256" key="6">
    <source>
        <dbReference type="ARBA" id="ARBA00023242"/>
    </source>
</evidence>
<keyword evidence="5" id="KW-0804">Transcription</keyword>
<dbReference type="PANTHER" id="PTHR47926:SF526">
    <property type="entry name" value="PENTACOTRIPEPTIDE-REPEAT REGION OF PRORP DOMAIN-CONTAINING PROTEIN"/>
    <property type="match status" value="1"/>
</dbReference>
<dbReference type="InterPro" id="IPR046848">
    <property type="entry name" value="E_motif"/>
</dbReference>
<dbReference type="GO" id="GO:0003723">
    <property type="term" value="F:RNA binding"/>
    <property type="evidence" value="ECO:0007669"/>
    <property type="project" value="InterPro"/>
</dbReference>
<evidence type="ECO:0000256" key="4">
    <source>
        <dbReference type="ARBA" id="ARBA00023125"/>
    </source>
</evidence>
<dbReference type="OrthoDB" id="185373at2759"/>
<feature type="repeat" description="PPR" evidence="7">
    <location>
        <begin position="115"/>
        <end position="149"/>
    </location>
</feature>
<dbReference type="SMART" id="SM00380">
    <property type="entry name" value="AP2"/>
    <property type="match status" value="1"/>
</dbReference>
<dbReference type="InterPro" id="IPR046960">
    <property type="entry name" value="PPR_At4g14850-like_plant"/>
</dbReference>
<dbReference type="Pfam" id="PF01535">
    <property type="entry name" value="PPR"/>
    <property type="match status" value="5"/>
</dbReference>
<name>A0A5A7R746_STRAF</name>
<evidence type="ECO:0000313" key="10">
    <source>
        <dbReference type="Proteomes" id="UP000325081"/>
    </source>
</evidence>
<dbReference type="PANTHER" id="PTHR47926">
    <property type="entry name" value="PENTATRICOPEPTIDE REPEAT-CONTAINING PROTEIN"/>
    <property type="match status" value="1"/>
</dbReference>
<dbReference type="GO" id="GO:0003677">
    <property type="term" value="F:DNA binding"/>
    <property type="evidence" value="ECO:0007669"/>
    <property type="project" value="UniProtKB-KW"/>
</dbReference>
<dbReference type="CDD" id="cd00018">
    <property type="entry name" value="AP2"/>
    <property type="match status" value="1"/>
</dbReference>
<keyword evidence="2" id="KW-0677">Repeat</keyword>
<feature type="repeat" description="PPR" evidence="7">
    <location>
        <begin position="181"/>
        <end position="211"/>
    </location>
</feature>
<sequence>MFAEQTFAANSTRRSLQQNLFFLLQNLCKSPNHLSQIHAQITTNGFSDKAFILTKLVSLYASFDDLPRVHQLFDHVRSPSTPLWNQIIRGHSIFGDPRKSVELFAGMARSPAPPDEYTYNYVISSCTKGGLSAEGRQVHGKVLKIGFCSNVHVSTSLVDFYTKNGGIVEARKVFDEMPVRNVATWNSLLSGCFRFGDVDCAQDMFGKMPVRNLVSWTVMISGYAKNGRCKDAIGLFHQMRRENVEFDQVTLVAVLSACAEVGDLSLGKWVHAHVFDSFISKKRAVLVSLNNALIHMYASCGEIDAAFGVFRRMEKRTTISWTSIITGFAKHGYANEALSVFQWMSSVSEKGNINIRPDEITFLGLLCACSHAGYVDMGRYYFRAMTDEYGLEPKIEHFGCMVDLLSRAGLLDEAHEMVRRMPMRPNDVVWGALLGGCRIHKSVDLALEVGDLLTDGLDPGLAAGYLVLLSNVCAAADKWGDVSAVRRKMVDSKAKKPPGRSWIQVEGEVYEFFAGDWSNENAGLIYDVLDDVTREARFRGDGTWQDCKTVTKAFAKGIGAHGFQKSNTPWGSWVSEIQHPLLKTRIWLGTFETAEDAARAYDEAVRLISGPLAKTKFTRDGYSAEITKFHTRPIGWMSLYGSTFLQLSSATNKAV</sequence>
<keyword evidence="6" id="KW-0539">Nucleus</keyword>
<dbReference type="NCBIfam" id="TIGR00756">
    <property type="entry name" value="PPR"/>
    <property type="match status" value="3"/>
</dbReference>
<dbReference type="Pfam" id="PF20431">
    <property type="entry name" value="E_motif"/>
    <property type="match status" value="1"/>
</dbReference>
<proteinExistence type="predicted"/>
<dbReference type="InterPro" id="IPR011990">
    <property type="entry name" value="TPR-like_helical_dom_sf"/>
</dbReference>
<evidence type="ECO:0000256" key="5">
    <source>
        <dbReference type="ARBA" id="ARBA00023163"/>
    </source>
</evidence>
<evidence type="ECO:0000256" key="7">
    <source>
        <dbReference type="PROSITE-ProRule" id="PRU00708"/>
    </source>
</evidence>
<dbReference type="Gene3D" id="1.25.40.10">
    <property type="entry name" value="Tetratricopeptide repeat domain"/>
    <property type="match status" value="4"/>
</dbReference>
<dbReference type="Pfam" id="PF13041">
    <property type="entry name" value="PPR_2"/>
    <property type="match status" value="1"/>
</dbReference>
<feature type="repeat" description="PPR" evidence="7">
    <location>
        <begin position="212"/>
        <end position="246"/>
    </location>
</feature>
<feature type="domain" description="AP2/ERF" evidence="8">
    <location>
        <begin position="554"/>
        <end position="618"/>
    </location>
</feature>
<dbReference type="PROSITE" id="PS51032">
    <property type="entry name" value="AP2_ERF"/>
    <property type="match status" value="1"/>
</dbReference>
<dbReference type="GO" id="GO:0003700">
    <property type="term" value="F:DNA-binding transcription factor activity"/>
    <property type="evidence" value="ECO:0007669"/>
    <property type="project" value="InterPro"/>
</dbReference>
<evidence type="ECO:0000259" key="8">
    <source>
        <dbReference type="PROSITE" id="PS51032"/>
    </source>
</evidence>
<comment type="caution">
    <text evidence="9">The sequence shown here is derived from an EMBL/GenBank/DDBJ whole genome shotgun (WGS) entry which is preliminary data.</text>
</comment>
<evidence type="ECO:0000313" key="9">
    <source>
        <dbReference type="EMBL" id="GER53110.1"/>
    </source>
</evidence>
<dbReference type="SUPFAM" id="SSF54171">
    <property type="entry name" value="DNA-binding domain"/>
    <property type="match status" value="1"/>
</dbReference>
<reference evidence="10" key="1">
    <citation type="journal article" date="2019" name="Curr. Biol.">
        <title>Genome Sequence of Striga asiatica Provides Insight into the Evolution of Plant Parasitism.</title>
        <authorList>
            <person name="Yoshida S."/>
            <person name="Kim S."/>
            <person name="Wafula E.K."/>
            <person name="Tanskanen J."/>
            <person name="Kim Y.M."/>
            <person name="Honaas L."/>
            <person name="Yang Z."/>
            <person name="Spallek T."/>
            <person name="Conn C.E."/>
            <person name="Ichihashi Y."/>
            <person name="Cheong K."/>
            <person name="Cui S."/>
            <person name="Der J.P."/>
            <person name="Gundlach H."/>
            <person name="Jiao Y."/>
            <person name="Hori C."/>
            <person name="Ishida J.K."/>
            <person name="Kasahara H."/>
            <person name="Kiba T."/>
            <person name="Kim M.S."/>
            <person name="Koo N."/>
            <person name="Laohavisit A."/>
            <person name="Lee Y.H."/>
            <person name="Lumba S."/>
            <person name="McCourt P."/>
            <person name="Mortimer J.C."/>
            <person name="Mutuku J.M."/>
            <person name="Nomura T."/>
            <person name="Sasaki-Sekimoto Y."/>
            <person name="Seto Y."/>
            <person name="Wang Y."/>
            <person name="Wakatake T."/>
            <person name="Sakakibara H."/>
            <person name="Demura T."/>
            <person name="Yamaguchi S."/>
            <person name="Yoneyama K."/>
            <person name="Manabe R.I."/>
            <person name="Nelson D.C."/>
            <person name="Schulman A.H."/>
            <person name="Timko M.P."/>
            <person name="dePamphilis C.W."/>
            <person name="Choi D."/>
            <person name="Shirasu K."/>
        </authorList>
    </citation>
    <scope>NUCLEOTIDE SEQUENCE [LARGE SCALE GENOMIC DNA]</scope>
    <source>
        <strain evidence="10">cv. UVA1</strain>
    </source>
</reference>